<sequence>MNSLATLVNRVLFAEWLEADAMPPRESPLGGKTLTKAV</sequence>
<keyword evidence="2" id="KW-1185">Reference proteome</keyword>
<organism evidence="1 2">
    <name type="scientific">Frigoriglobus tundricola</name>
    <dbReference type="NCBI Taxonomy" id="2774151"/>
    <lineage>
        <taxon>Bacteria</taxon>
        <taxon>Pseudomonadati</taxon>
        <taxon>Planctomycetota</taxon>
        <taxon>Planctomycetia</taxon>
        <taxon>Gemmatales</taxon>
        <taxon>Gemmataceae</taxon>
        <taxon>Frigoriglobus</taxon>
    </lineage>
</organism>
<dbReference type="KEGG" id="ftj:FTUN_1094"/>
<reference evidence="2" key="1">
    <citation type="submission" date="2020-05" db="EMBL/GenBank/DDBJ databases">
        <title>Frigoriglobus tundricola gen. nov., sp. nov., a psychrotolerant cellulolytic planctomycete of the family Gemmataceae with two divergent copies of 16S rRNA gene.</title>
        <authorList>
            <person name="Kulichevskaya I.S."/>
            <person name="Ivanova A.A."/>
            <person name="Naumoff D.G."/>
            <person name="Beletsky A.V."/>
            <person name="Rijpstra W.I.C."/>
            <person name="Sinninghe Damste J.S."/>
            <person name="Mardanov A.V."/>
            <person name="Ravin N.V."/>
            <person name="Dedysh S.N."/>
        </authorList>
    </citation>
    <scope>NUCLEOTIDE SEQUENCE [LARGE SCALE GENOMIC DNA]</scope>
    <source>
        <strain evidence="2">PL17</strain>
    </source>
</reference>
<name>A0A6M5YHR4_9BACT</name>
<dbReference type="Proteomes" id="UP000503447">
    <property type="component" value="Chromosome"/>
</dbReference>
<dbReference type="AlphaFoldDB" id="A0A6M5YHR4"/>
<accession>A0A6M5YHR4</accession>
<gene>
    <name evidence="1" type="ORF">FTUN_1094</name>
</gene>
<evidence type="ECO:0000313" key="1">
    <source>
        <dbReference type="EMBL" id="QJW93587.1"/>
    </source>
</evidence>
<proteinExistence type="predicted"/>
<protein>
    <submittedName>
        <fullName evidence="1">Uncharacterized protein</fullName>
    </submittedName>
</protein>
<dbReference type="EMBL" id="CP053452">
    <property type="protein sequence ID" value="QJW93587.1"/>
    <property type="molecule type" value="Genomic_DNA"/>
</dbReference>
<evidence type="ECO:0000313" key="2">
    <source>
        <dbReference type="Proteomes" id="UP000503447"/>
    </source>
</evidence>